<dbReference type="PANTHER" id="PTHR43133">
    <property type="entry name" value="RNA POLYMERASE ECF-TYPE SIGMA FACTO"/>
    <property type="match status" value="1"/>
</dbReference>
<evidence type="ECO:0000313" key="10">
    <source>
        <dbReference type="Proteomes" id="UP000198282"/>
    </source>
</evidence>
<dbReference type="EMBL" id="FZOD01000022">
    <property type="protein sequence ID" value="SNT02863.1"/>
    <property type="molecule type" value="Genomic_DNA"/>
</dbReference>
<keyword evidence="10" id="KW-1185">Reference proteome</keyword>
<dbReference type="PANTHER" id="PTHR43133:SF8">
    <property type="entry name" value="RNA POLYMERASE SIGMA FACTOR HI_1459-RELATED"/>
    <property type="match status" value="1"/>
</dbReference>
<sequence>MDGGNQTIALRWFGVAGRRSRAQERDALVLARVADGDASALTELYERYAGPLFAFLYRLAGDRGTAEEILQDTLLAVWRSAGTYRSRSTVSTWLFGVARRQAHNRLRGLPPPLPAEPPDGAEVVDGLPGPEELAVGGDRVQAALARLPLAQREVVVLAFLNDLSHREIADVLGIPVGTVKSRLHHARTTLRGCLDERMA</sequence>
<evidence type="ECO:0000256" key="3">
    <source>
        <dbReference type="ARBA" id="ARBA00023082"/>
    </source>
</evidence>
<dbReference type="InterPro" id="IPR013249">
    <property type="entry name" value="RNA_pol_sigma70_r4_t2"/>
</dbReference>
<dbReference type="NCBIfam" id="TIGR02937">
    <property type="entry name" value="sigma70-ECF"/>
    <property type="match status" value="1"/>
</dbReference>
<evidence type="ECO:0000259" key="8">
    <source>
        <dbReference type="Pfam" id="PF08281"/>
    </source>
</evidence>
<keyword evidence="5 6" id="KW-0804">Transcription</keyword>
<dbReference type="RefSeq" id="WP_245878472.1">
    <property type="nucleotide sequence ID" value="NZ_FZOD01000022.1"/>
</dbReference>
<keyword evidence="4 6" id="KW-0238">DNA-binding</keyword>
<dbReference type="Gene3D" id="1.10.10.10">
    <property type="entry name" value="Winged helix-like DNA-binding domain superfamily/Winged helix DNA-binding domain"/>
    <property type="match status" value="1"/>
</dbReference>
<evidence type="ECO:0000256" key="1">
    <source>
        <dbReference type="ARBA" id="ARBA00010641"/>
    </source>
</evidence>
<dbReference type="GO" id="GO:0006950">
    <property type="term" value="P:response to stress"/>
    <property type="evidence" value="ECO:0007669"/>
    <property type="project" value="UniProtKB-ARBA"/>
</dbReference>
<keyword evidence="2 6" id="KW-0805">Transcription regulation</keyword>
<dbReference type="GO" id="GO:0006352">
    <property type="term" value="P:DNA-templated transcription initiation"/>
    <property type="evidence" value="ECO:0007669"/>
    <property type="project" value="InterPro"/>
</dbReference>
<evidence type="ECO:0000259" key="7">
    <source>
        <dbReference type="Pfam" id="PF04542"/>
    </source>
</evidence>
<evidence type="ECO:0000313" key="9">
    <source>
        <dbReference type="EMBL" id="SNT02863.1"/>
    </source>
</evidence>
<dbReference type="SUPFAM" id="SSF88659">
    <property type="entry name" value="Sigma3 and sigma4 domains of RNA polymerase sigma factors"/>
    <property type="match status" value="1"/>
</dbReference>
<proteinExistence type="inferred from homology"/>
<dbReference type="Gene3D" id="1.10.1740.10">
    <property type="match status" value="1"/>
</dbReference>
<gene>
    <name evidence="9" type="ORF">SAMN05216276_102240</name>
</gene>
<dbReference type="InterPro" id="IPR014284">
    <property type="entry name" value="RNA_pol_sigma-70_dom"/>
</dbReference>
<feature type="domain" description="RNA polymerase sigma-70 region 2" evidence="7">
    <location>
        <begin position="44"/>
        <end position="107"/>
    </location>
</feature>
<dbReference type="Proteomes" id="UP000198282">
    <property type="component" value="Unassembled WGS sequence"/>
</dbReference>
<comment type="similarity">
    <text evidence="1 6">Belongs to the sigma-70 factor family. ECF subfamily.</text>
</comment>
<dbReference type="SUPFAM" id="SSF88946">
    <property type="entry name" value="Sigma2 domain of RNA polymerase sigma factors"/>
    <property type="match status" value="1"/>
</dbReference>
<name>A0A239JC41_9ACTN</name>
<dbReference type="InterPro" id="IPR000838">
    <property type="entry name" value="RNA_pol_sigma70_ECF_CS"/>
</dbReference>
<dbReference type="InterPro" id="IPR013324">
    <property type="entry name" value="RNA_pol_sigma_r3/r4-like"/>
</dbReference>
<dbReference type="CDD" id="cd06171">
    <property type="entry name" value="Sigma70_r4"/>
    <property type="match status" value="1"/>
</dbReference>
<dbReference type="AlphaFoldDB" id="A0A239JC41"/>
<dbReference type="GO" id="GO:0003677">
    <property type="term" value="F:DNA binding"/>
    <property type="evidence" value="ECO:0007669"/>
    <property type="project" value="UniProtKB-KW"/>
</dbReference>
<dbReference type="InterPro" id="IPR036388">
    <property type="entry name" value="WH-like_DNA-bd_sf"/>
</dbReference>
<evidence type="ECO:0000256" key="4">
    <source>
        <dbReference type="ARBA" id="ARBA00023125"/>
    </source>
</evidence>
<dbReference type="InterPro" id="IPR039425">
    <property type="entry name" value="RNA_pol_sigma-70-like"/>
</dbReference>
<evidence type="ECO:0000256" key="5">
    <source>
        <dbReference type="ARBA" id="ARBA00023163"/>
    </source>
</evidence>
<dbReference type="InterPro" id="IPR013325">
    <property type="entry name" value="RNA_pol_sigma_r2"/>
</dbReference>
<dbReference type="Pfam" id="PF08281">
    <property type="entry name" value="Sigma70_r4_2"/>
    <property type="match status" value="1"/>
</dbReference>
<dbReference type="Pfam" id="PF04542">
    <property type="entry name" value="Sigma70_r2"/>
    <property type="match status" value="1"/>
</dbReference>
<dbReference type="InterPro" id="IPR007627">
    <property type="entry name" value="RNA_pol_sigma70_r2"/>
</dbReference>
<dbReference type="PROSITE" id="PS01063">
    <property type="entry name" value="SIGMA70_ECF"/>
    <property type="match status" value="1"/>
</dbReference>
<protein>
    <recommendedName>
        <fullName evidence="6">RNA polymerase sigma factor</fullName>
    </recommendedName>
</protein>
<dbReference type="GO" id="GO:0016987">
    <property type="term" value="F:sigma factor activity"/>
    <property type="evidence" value="ECO:0007669"/>
    <property type="project" value="UniProtKB-KW"/>
</dbReference>
<keyword evidence="3 6" id="KW-0731">Sigma factor</keyword>
<evidence type="ECO:0000256" key="6">
    <source>
        <dbReference type="RuleBase" id="RU000716"/>
    </source>
</evidence>
<evidence type="ECO:0000256" key="2">
    <source>
        <dbReference type="ARBA" id="ARBA00023015"/>
    </source>
</evidence>
<reference evidence="9 10" key="1">
    <citation type="submission" date="2017-06" db="EMBL/GenBank/DDBJ databases">
        <authorList>
            <person name="Kim H.J."/>
            <person name="Triplett B.A."/>
        </authorList>
    </citation>
    <scope>NUCLEOTIDE SEQUENCE [LARGE SCALE GENOMIC DNA]</scope>
    <source>
        <strain evidence="9 10">CGMCC 4.2132</strain>
    </source>
</reference>
<feature type="domain" description="RNA polymerase sigma factor 70 region 4 type 2" evidence="8">
    <location>
        <begin position="139"/>
        <end position="190"/>
    </location>
</feature>
<accession>A0A239JC41</accession>
<organism evidence="9 10">
    <name type="scientific">Streptosporangium subroseum</name>
    <dbReference type="NCBI Taxonomy" id="106412"/>
    <lineage>
        <taxon>Bacteria</taxon>
        <taxon>Bacillati</taxon>
        <taxon>Actinomycetota</taxon>
        <taxon>Actinomycetes</taxon>
        <taxon>Streptosporangiales</taxon>
        <taxon>Streptosporangiaceae</taxon>
        <taxon>Streptosporangium</taxon>
    </lineage>
</organism>